<accession>A0A9N9K481</accession>
<reference evidence="1" key="1">
    <citation type="submission" date="2021-06" db="EMBL/GenBank/DDBJ databases">
        <authorList>
            <person name="Kallberg Y."/>
            <person name="Tangrot J."/>
            <person name="Rosling A."/>
        </authorList>
    </citation>
    <scope>NUCLEOTIDE SEQUENCE</scope>
    <source>
        <strain evidence="1">MA453B</strain>
    </source>
</reference>
<gene>
    <name evidence="1" type="ORF">DERYTH_LOCUS24441</name>
</gene>
<proteinExistence type="predicted"/>
<dbReference type="OrthoDB" id="2445072at2759"/>
<organism evidence="1 2">
    <name type="scientific">Dentiscutata erythropus</name>
    <dbReference type="NCBI Taxonomy" id="1348616"/>
    <lineage>
        <taxon>Eukaryota</taxon>
        <taxon>Fungi</taxon>
        <taxon>Fungi incertae sedis</taxon>
        <taxon>Mucoromycota</taxon>
        <taxon>Glomeromycotina</taxon>
        <taxon>Glomeromycetes</taxon>
        <taxon>Diversisporales</taxon>
        <taxon>Gigasporaceae</taxon>
        <taxon>Dentiscutata</taxon>
    </lineage>
</organism>
<comment type="caution">
    <text evidence="1">The sequence shown here is derived from an EMBL/GenBank/DDBJ whole genome shotgun (WGS) entry which is preliminary data.</text>
</comment>
<evidence type="ECO:0000313" key="2">
    <source>
        <dbReference type="Proteomes" id="UP000789405"/>
    </source>
</evidence>
<dbReference type="EMBL" id="CAJVPY010041043">
    <property type="protein sequence ID" value="CAG8806279.1"/>
    <property type="molecule type" value="Genomic_DNA"/>
</dbReference>
<evidence type="ECO:0000313" key="1">
    <source>
        <dbReference type="EMBL" id="CAG8806279.1"/>
    </source>
</evidence>
<name>A0A9N9K481_9GLOM</name>
<feature type="non-terminal residue" evidence="1">
    <location>
        <position position="73"/>
    </location>
</feature>
<protein>
    <submittedName>
        <fullName evidence="1">7676_t:CDS:1</fullName>
    </submittedName>
</protein>
<dbReference type="AlphaFoldDB" id="A0A9N9K481"/>
<keyword evidence="2" id="KW-1185">Reference proteome</keyword>
<sequence length="73" mass="8707">MIISKIDEWIEALRTPFGYDRETEDPYFRNIREGFQNADKINIPIAEQKHPDHMYTSKPINTQEIMNTFSKMT</sequence>
<dbReference type="Proteomes" id="UP000789405">
    <property type="component" value="Unassembled WGS sequence"/>
</dbReference>